<dbReference type="GO" id="GO:0005912">
    <property type="term" value="C:adherens junction"/>
    <property type="evidence" value="ECO:0007669"/>
    <property type="project" value="TreeGrafter"/>
</dbReference>
<feature type="domain" description="Disease resistance R13L4/SHOC-2-like LRR" evidence="4">
    <location>
        <begin position="181"/>
        <end position="309"/>
    </location>
</feature>
<dbReference type="GO" id="GO:0019901">
    <property type="term" value="F:protein kinase binding"/>
    <property type="evidence" value="ECO:0007669"/>
    <property type="project" value="TreeGrafter"/>
</dbReference>
<dbReference type="InterPro" id="IPR032675">
    <property type="entry name" value="LRR_dom_sf"/>
</dbReference>
<feature type="compositionally biased region" description="Low complexity" evidence="3">
    <location>
        <begin position="834"/>
        <end position="844"/>
    </location>
</feature>
<keyword evidence="2" id="KW-0677">Repeat</keyword>
<dbReference type="Pfam" id="PF23598">
    <property type="entry name" value="LRR_14"/>
    <property type="match status" value="1"/>
</dbReference>
<accession>A0A6P6HSK1</accession>
<feature type="region of interest" description="Disordered" evidence="3">
    <location>
        <begin position="1056"/>
        <end position="1107"/>
    </location>
</feature>
<feature type="compositionally biased region" description="Polar residues" evidence="3">
    <location>
        <begin position="504"/>
        <end position="521"/>
    </location>
</feature>
<dbReference type="RefSeq" id="XP_025778729.1">
    <property type="nucleotide sequence ID" value="XM_025922944.1"/>
</dbReference>
<dbReference type="GO" id="GO:0016323">
    <property type="term" value="C:basolateral plasma membrane"/>
    <property type="evidence" value="ECO:0007669"/>
    <property type="project" value="TreeGrafter"/>
</dbReference>
<dbReference type="PANTHER" id="PTHR23119">
    <property type="entry name" value="DISCS LARGE"/>
    <property type="match status" value="1"/>
</dbReference>
<protein>
    <submittedName>
        <fullName evidence="6">Protein scribble homolog</fullName>
    </submittedName>
</protein>
<dbReference type="GeneID" id="112859681"/>
<dbReference type="GO" id="GO:0098968">
    <property type="term" value="P:neurotransmitter receptor transport postsynaptic membrane to endosome"/>
    <property type="evidence" value="ECO:0007669"/>
    <property type="project" value="TreeGrafter"/>
</dbReference>
<gene>
    <name evidence="6" type="primary">SCRIB</name>
</gene>
<dbReference type="PROSITE" id="PS51450">
    <property type="entry name" value="LRR"/>
    <property type="match status" value="4"/>
</dbReference>
<feature type="region of interest" description="Disordered" evidence="3">
    <location>
        <begin position="1"/>
        <end position="34"/>
    </location>
</feature>
<dbReference type="FunFam" id="3.80.10.10:FF:000937">
    <property type="entry name" value="Scribbled planar cell polarity protein"/>
    <property type="match status" value="1"/>
</dbReference>
<dbReference type="PANTHER" id="PTHR23119:SF57">
    <property type="entry name" value="PROTEIN SCRIBBLE HOMOLOG"/>
    <property type="match status" value="1"/>
</dbReference>
<feature type="region of interest" description="Disordered" evidence="3">
    <location>
        <begin position="452"/>
        <end position="597"/>
    </location>
</feature>
<dbReference type="InterPro" id="IPR055414">
    <property type="entry name" value="LRR_R13L4/SHOC2-like"/>
</dbReference>
<dbReference type="InterPro" id="IPR050614">
    <property type="entry name" value="Synaptic_Scaffolding_LAP-MAGUK"/>
</dbReference>
<reference evidence="6" key="1">
    <citation type="submission" date="2025-08" db="UniProtKB">
        <authorList>
            <consortium name="RefSeq"/>
        </authorList>
    </citation>
    <scope>IDENTIFICATION</scope>
    <source>
        <tissue evidence="6">Blood</tissue>
    </source>
</reference>
<feature type="region of interest" description="Disordered" evidence="3">
    <location>
        <begin position="1121"/>
        <end position="1152"/>
    </location>
</feature>
<dbReference type="FunFam" id="3.80.10.10:FF:000064">
    <property type="entry name" value="Scribbled planar cell polarity protein"/>
    <property type="match status" value="1"/>
</dbReference>
<dbReference type="GO" id="GO:0043113">
    <property type="term" value="P:receptor clustering"/>
    <property type="evidence" value="ECO:0007669"/>
    <property type="project" value="TreeGrafter"/>
</dbReference>
<feature type="region of interest" description="Disordered" evidence="3">
    <location>
        <begin position="732"/>
        <end position="762"/>
    </location>
</feature>
<dbReference type="InterPro" id="IPR003591">
    <property type="entry name" value="Leu-rich_rpt_typical-subtyp"/>
</dbReference>
<dbReference type="Proteomes" id="UP000515131">
    <property type="component" value="Unplaced"/>
</dbReference>
<dbReference type="KEGG" id="pcoo:112859681"/>
<feature type="region of interest" description="Disordered" evidence="3">
    <location>
        <begin position="1010"/>
        <end position="1036"/>
    </location>
</feature>
<dbReference type="FunFam" id="3.80.10.10:FF:000036">
    <property type="entry name" value="protein scribble homolog isoform X1"/>
    <property type="match status" value="1"/>
</dbReference>
<dbReference type="AlphaFoldDB" id="A0A6P6HSK1"/>
<dbReference type="SMART" id="SM00364">
    <property type="entry name" value="LRR_BAC"/>
    <property type="match status" value="9"/>
</dbReference>
<dbReference type="InterPro" id="IPR001611">
    <property type="entry name" value="Leu-rich_rpt"/>
</dbReference>
<evidence type="ECO:0000256" key="3">
    <source>
        <dbReference type="SAM" id="MobiDB-lite"/>
    </source>
</evidence>
<sequence>MGGEGGPRLPGGLRGGRRLSAGQSGGQRRPFRLRHSGGRAGWPFFRLLNLRKLGLSDNEIQRLPPEVANFMQLVELDVSRNDIPEIPESIKFCKALEIADFSGNPLSRLPEGFTQLRSLAHLALNDVSLQALPGDVGNLANLVTLELRENLLKSLPASLSFLVKLEQLDLGGNELEVLPDTLGALPNLRELWLDRNQLSTLPPELGNLRRLVCLDVSENRLEELPSELGGLLLLTDLLLSQNLLQRLPDGIGRLKQLSILKVDQNRLCEVTEAIGDCENLSELILTENLLTALPRSLGKLTKLTNLNADRNRLEVLPPEIGGCVALSVLSLRDNRLAALPPELAHTAELHVLDVAGNRLRSLPFALTHLNLKALWLAENQAQPMLRFQTEDDAQTGEKVLTCYLLPQQPPPSLDEPGQRSPSESWSDTPLGRVSVIQFLEVPACGDDAEEAAAEKRGLQRRATPHPSELKVMKRGVEERRGEALACRPESGPPSPLEEEKRLSTESGLSKDSQPSDGTASQGDPEGLLTETQGPSQQEAGPGTPEEPAEETYEEPTVRFAEDTLLLPPREDGESEEGQSEAPWPLPSGRQRLIRKDTPHYKKHFKISKLPQPEAVVALLQGAQPDGEGPAGPGGWHNGLHTAWAPRDEEEGEKEEEEEEAEEEAPPDEEEAEKEAAEEAALVSAPSIKGVSFDQANNLLIEPARIEEEELTLTIVRQTGGLGISIAGGRGSTPYKGDDEAALQTGPRPCGRAPMGVGTDLGRGGSVGVEAVTDEHGEGVAHAAQQPHGLAVCQAQQALLVHLQQPQPHPQPAVTPRCSRGAHLQRDPDLEVYDGSSSPRNPVGRGRPRRGPHLGNEDALVCGVTGVPRMALGAPSDADAQLLAGSFLDTEFPHARGWRVPPHKQDQLQAGPKQGTDRLLVRGLPNVLPVHCQDAVPNPEAAACSQAPWEHLSVGVGVRSVPVRDCAPWSEGPASLRPACGLLTAMFQKVSPGVIANPFAAGIGRRNSLESISSVDRELSPEGSGKEKELPGQTPQWGLEAVGRGPEGLKLDHRTLAATPGAGSTQRRTRGGEPGALPTGQLPRYGPVWNSRREDGRGSLLPLPQLPAGLQEEDGEVAVVLLGRPSPGPEEVTLCSSRRPIRPGRRGLGPVPS</sequence>
<keyword evidence="5" id="KW-1185">Reference proteome</keyword>
<organism evidence="5 6">
    <name type="scientific">Puma concolor</name>
    <name type="common">Mountain lion</name>
    <name type="synonym">Felis concolor</name>
    <dbReference type="NCBI Taxonomy" id="9696"/>
    <lineage>
        <taxon>Eukaryota</taxon>
        <taxon>Metazoa</taxon>
        <taxon>Chordata</taxon>
        <taxon>Craniata</taxon>
        <taxon>Vertebrata</taxon>
        <taxon>Euteleostomi</taxon>
        <taxon>Mammalia</taxon>
        <taxon>Eutheria</taxon>
        <taxon>Laurasiatheria</taxon>
        <taxon>Carnivora</taxon>
        <taxon>Feliformia</taxon>
        <taxon>Felidae</taxon>
        <taxon>Felinae</taxon>
        <taxon>Puma</taxon>
    </lineage>
</organism>
<dbReference type="Gene3D" id="3.80.10.10">
    <property type="entry name" value="Ribonuclease Inhibitor"/>
    <property type="match status" value="3"/>
</dbReference>
<feature type="region of interest" description="Disordered" evidence="3">
    <location>
        <begin position="805"/>
        <end position="856"/>
    </location>
</feature>
<feature type="compositionally biased region" description="Low complexity" evidence="3">
    <location>
        <begin position="18"/>
        <end position="28"/>
    </location>
</feature>
<dbReference type="GO" id="GO:0045211">
    <property type="term" value="C:postsynaptic membrane"/>
    <property type="evidence" value="ECO:0007669"/>
    <property type="project" value="TreeGrafter"/>
</dbReference>
<evidence type="ECO:0000313" key="5">
    <source>
        <dbReference type="Proteomes" id="UP000515131"/>
    </source>
</evidence>
<dbReference type="GO" id="GO:0098887">
    <property type="term" value="P:neurotransmitter receptor transport, endosome to postsynaptic membrane"/>
    <property type="evidence" value="ECO:0007669"/>
    <property type="project" value="TreeGrafter"/>
</dbReference>
<dbReference type="CTD" id="23513"/>
<dbReference type="SMART" id="SM00369">
    <property type="entry name" value="LRR_TYP"/>
    <property type="match status" value="12"/>
</dbReference>
<evidence type="ECO:0000259" key="4">
    <source>
        <dbReference type="Pfam" id="PF23598"/>
    </source>
</evidence>
<dbReference type="SUPFAM" id="SSF52058">
    <property type="entry name" value="L domain-like"/>
    <property type="match status" value="1"/>
</dbReference>
<feature type="compositionally biased region" description="Acidic residues" evidence="3">
    <location>
        <begin position="647"/>
        <end position="677"/>
    </location>
</feature>
<dbReference type="GO" id="GO:0045197">
    <property type="term" value="P:establishment or maintenance of epithelial cell apical/basal polarity"/>
    <property type="evidence" value="ECO:0007669"/>
    <property type="project" value="TreeGrafter"/>
</dbReference>
<evidence type="ECO:0000256" key="1">
    <source>
        <dbReference type="ARBA" id="ARBA00022614"/>
    </source>
</evidence>
<name>A0A6P6HSK1_PUMCO</name>
<feature type="compositionally biased region" description="Basic and acidic residues" evidence="3">
    <location>
        <begin position="467"/>
        <end position="482"/>
    </location>
</feature>
<proteinExistence type="predicted"/>
<keyword evidence="1" id="KW-0433">Leucine-rich repeat</keyword>
<evidence type="ECO:0000313" key="6">
    <source>
        <dbReference type="RefSeq" id="XP_025778729.1"/>
    </source>
</evidence>
<dbReference type="GO" id="GO:0014069">
    <property type="term" value="C:postsynaptic density"/>
    <property type="evidence" value="ECO:0007669"/>
    <property type="project" value="TreeGrafter"/>
</dbReference>
<evidence type="ECO:0000256" key="2">
    <source>
        <dbReference type="ARBA" id="ARBA00022737"/>
    </source>
</evidence>
<feature type="compositionally biased region" description="Basic and acidic residues" evidence="3">
    <location>
        <begin position="1014"/>
        <end position="1029"/>
    </location>
</feature>
<feature type="region of interest" description="Disordered" evidence="3">
    <location>
        <begin position="620"/>
        <end position="680"/>
    </location>
</feature>
<dbReference type="GO" id="GO:0098609">
    <property type="term" value="P:cell-cell adhesion"/>
    <property type="evidence" value="ECO:0007669"/>
    <property type="project" value="TreeGrafter"/>
</dbReference>
<dbReference type="Pfam" id="PF13855">
    <property type="entry name" value="LRR_8"/>
    <property type="match status" value="1"/>
</dbReference>
<feature type="region of interest" description="Disordered" evidence="3">
    <location>
        <begin position="406"/>
        <end position="428"/>
    </location>
</feature>
<feature type="compositionally biased region" description="Gly residues" evidence="3">
    <location>
        <begin position="1"/>
        <end position="14"/>
    </location>
</feature>